<dbReference type="NCBIfam" id="NF010733">
    <property type="entry name" value="PRK14135.1"/>
    <property type="match status" value="1"/>
</dbReference>
<evidence type="ECO:0000256" key="2">
    <source>
        <dbReference type="ARBA" id="ARBA00009695"/>
    </source>
</evidence>
<comment type="function">
    <text evidence="5">Modulates RecA activity.</text>
</comment>
<evidence type="ECO:0000256" key="5">
    <source>
        <dbReference type="HAMAP-Rule" id="MF_01114"/>
    </source>
</evidence>
<name>A0A4R6BZ51_9STAP</name>
<dbReference type="GO" id="GO:0006282">
    <property type="term" value="P:regulation of DNA repair"/>
    <property type="evidence" value="ECO:0007669"/>
    <property type="project" value="UniProtKB-UniRule"/>
</dbReference>
<sequence>MKITKIEVQKNNKDRFNLYIDGEFNMGIDSATYVKFNLRKDDRLTEEQLQAIREYDDYRRAINSAVVYLSYKKRTEKEIRDYLKKNDIAEEVIQEVIHYCYDNRYIDHDDYAKSLMHTMVNTTDKGPDIYRQKLFEKGIERPLIDHYYALYTEEMTAERMQKLIQKQLKRHQGRTSSHLAGQKTIQTLVQKGYNLNNIMPYMEEMSIQDTEALQKELEKQVNRWSKKATGFELRTKVVTALMRKGFKYDEINSALKESGMEDE</sequence>
<protein>
    <recommendedName>
        <fullName evidence="3 5">Regulatory protein RecX</fullName>
    </recommendedName>
</protein>
<accession>A0A4R6BZ51</accession>
<dbReference type="PANTHER" id="PTHR33602">
    <property type="entry name" value="REGULATORY PROTEIN RECX FAMILY PROTEIN"/>
    <property type="match status" value="1"/>
</dbReference>
<dbReference type="Gene3D" id="1.10.10.10">
    <property type="entry name" value="Winged helix-like DNA-binding domain superfamily/Winged helix DNA-binding domain"/>
    <property type="match status" value="4"/>
</dbReference>
<gene>
    <name evidence="5 8" type="primary">recX</name>
    <name evidence="8" type="ORF">ERX55_06650</name>
</gene>
<dbReference type="InterPro" id="IPR053926">
    <property type="entry name" value="RecX_HTH_1st"/>
</dbReference>
<organism evidence="8 9">
    <name type="scientific">Macrococcus bovicus</name>
    <dbReference type="NCBI Taxonomy" id="69968"/>
    <lineage>
        <taxon>Bacteria</taxon>
        <taxon>Bacillati</taxon>
        <taxon>Bacillota</taxon>
        <taxon>Bacilli</taxon>
        <taxon>Bacillales</taxon>
        <taxon>Staphylococcaceae</taxon>
        <taxon>Macrococcus</taxon>
    </lineage>
</organism>
<comment type="caution">
    <text evidence="8">The sequence shown here is derived from an EMBL/GenBank/DDBJ whole genome shotgun (WGS) entry which is preliminary data.</text>
</comment>
<dbReference type="OrthoDB" id="5421057at2"/>
<dbReference type="AlphaFoldDB" id="A0A4R6BZ51"/>
<feature type="domain" description="RecX first three-helical" evidence="7">
    <location>
        <begin position="61"/>
        <end position="100"/>
    </location>
</feature>
<dbReference type="HAMAP" id="MF_01114">
    <property type="entry name" value="RecX"/>
    <property type="match status" value="1"/>
</dbReference>
<dbReference type="Pfam" id="PF21982">
    <property type="entry name" value="RecX_HTH1"/>
    <property type="match status" value="1"/>
</dbReference>
<dbReference type="PANTHER" id="PTHR33602:SF1">
    <property type="entry name" value="REGULATORY PROTEIN RECX FAMILY PROTEIN"/>
    <property type="match status" value="1"/>
</dbReference>
<evidence type="ECO:0000259" key="7">
    <source>
        <dbReference type="Pfam" id="PF21982"/>
    </source>
</evidence>
<keyword evidence="9" id="KW-1185">Reference proteome</keyword>
<dbReference type="EMBL" id="SCWF01000006">
    <property type="protein sequence ID" value="TDM13929.1"/>
    <property type="molecule type" value="Genomic_DNA"/>
</dbReference>
<evidence type="ECO:0000256" key="1">
    <source>
        <dbReference type="ARBA" id="ARBA00004496"/>
    </source>
</evidence>
<evidence type="ECO:0000259" key="6">
    <source>
        <dbReference type="Pfam" id="PF21981"/>
    </source>
</evidence>
<dbReference type="Proteomes" id="UP000294843">
    <property type="component" value="Unassembled WGS sequence"/>
</dbReference>
<proteinExistence type="inferred from homology"/>
<dbReference type="RefSeq" id="WP_133451790.1">
    <property type="nucleotide sequence ID" value="NZ_SCWF01000006.1"/>
</dbReference>
<evidence type="ECO:0000313" key="9">
    <source>
        <dbReference type="Proteomes" id="UP000294843"/>
    </source>
</evidence>
<dbReference type="InterPro" id="IPR036388">
    <property type="entry name" value="WH-like_DNA-bd_sf"/>
</dbReference>
<comment type="similarity">
    <text evidence="2 5">Belongs to the RecX family.</text>
</comment>
<dbReference type="Pfam" id="PF21981">
    <property type="entry name" value="RecX_HTH3"/>
    <property type="match status" value="1"/>
</dbReference>
<dbReference type="InterPro" id="IPR003783">
    <property type="entry name" value="Regulatory_RecX"/>
</dbReference>
<evidence type="ECO:0000256" key="4">
    <source>
        <dbReference type="ARBA" id="ARBA00022490"/>
    </source>
</evidence>
<dbReference type="InterPro" id="IPR053925">
    <property type="entry name" value="RecX_HTH_3rd"/>
</dbReference>
<feature type="domain" description="RecX third three-helical" evidence="6">
    <location>
        <begin position="209"/>
        <end position="255"/>
    </location>
</feature>
<comment type="subcellular location">
    <subcellularLocation>
        <location evidence="1 5">Cytoplasm</location>
    </subcellularLocation>
</comment>
<evidence type="ECO:0000313" key="8">
    <source>
        <dbReference type="EMBL" id="TDM13929.1"/>
    </source>
</evidence>
<evidence type="ECO:0000256" key="3">
    <source>
        <dbReference type="ARBA" id="ARBA00018111"/>
    </source>
</evidence>
<reference evidence="8 9" key="1">
    <citation type="submission" date="2019-01" db="EMBL/GenBank/DDBJ databases">
        <title>Draft genome sequences of the type strains of six Macrococcus species.</title>
        <authorList>
            <person name="Mazhar S."/>
            <person name="Altermann E."/>
            <person name="Hill C."/>
            <person name="Mcauliffe O."/>
        </authorList>
    </citation>
    <scope>NUCLEOTIDE SEQUENCE [LARGE SCALE GENOMIC DNA]</scope>
    <source>
        <strain evidence="8 9">ATCC 51825</strain>
    </source>
</reference>
<dbReference type="GO" id="GO:0005737">
    <property type="term" value="C:cytoplasm"/>
    <property type="evidence" value="ECO:0007669"/>
    <property type="project" value="UniProtKB-SubCell"/>
</dbReference>
<keyword evidence="4 5" id="KW-0963">Cytoplasm</keyword>